<dbReference type="RefSeq" id="WP_015875574.1">
    <property type="nucleotide sequence ID" value="NZ_CP033641.1"/>
</dbReference>
<protein>
    <recommendedName>
        <fullName evidence="4">DUF1631 domain-containing protein</fullName>
    </recommendedName>
</protein>
<dbReference type="Proteomes" id="UP001056386">
    <property type="component" value="Chromosome 1"/>
</dbReference>
<gene>
    <name evidence="2" type="ORF">NFI99_23735</name>
</gene>
<name>A0ABY5BCA9_BURGL</name>
<dbReference type="EMBL" id="CP099587">
    <property type="protein sequence ID" value="USS44642.1"/>
    <property type="molecule type" value="Genomic_DNA"/>
</dbReference>
<feature type="region of interest" description="Disordered" evidence="1">
    <location>
        <begin position="1"/>
        <end position="20"/>
    </location>
</feature>
<evidence type="ECO:0000313" key="2">
    <source>
        <dbReference type="EMBL" id="USS44642.1"/>
    </source>
</evidence>
<evidence type="ECO:0000313" key="3">
    <source>
        <dbReference type="Proteomes" id="UP001056386"/>
    </source>
</evidence>
<sequence length="196" mass="21302">MNPFDTSALPPRAPDQQPRLIAGPRGITARQVEIMTATLCGAIADRKFACDRADEEIPALIGAMVKQVRHLNEAVAAPTEPEARMAIDRFGRPVLIESDAEGARPPLPAAAPAKRECGPQAGFAITRDWELLDLSSSMTGRRFLAVVLFGAEDFAAVERVMRARIVPMQGDPVLRDCLRDAVRKCRGNCHPPDARP</sequence>
<keyword evidence="3" id="KW-1185">Reference proteome</keyword>
<evidence type="ECO:0000256" key="1">
    <source>
        <dbReference type="SAM" id="MobiDB-lite"/>
    </source>
</evidence>
<accession>A0ABY5BCA9</accession>
<organism evidence="2 3">
    <name type="scientific">Burkholderia glumae</name>
    <name type="common">Pseudomonas glumae</name>
    <dbReference type="NCBI Taxonomy" id="337"/>
    <lineage>
        <taxon>Bacteria</taxon>
        <taxon>Pseudomonadati</taxon>
        <taxon>Pseudomonadota</taxon>
        <taxon>Betaproteobacteria</taxon>
        <taxon>Burkholderiales</taxon>
        <taxon>Burkholderiaceae</taxon>
        <taxon>Burkholderia</taxon>
    </lineage>
</organism>
<proteinExistence type="predicted"/>
<evidence type="ECO:0008006" key="4">
    <source>
        <dbReference type="Google" id="ProtNLM"/>
    </source>
</evidence>
<reference evidence="2" key="1">
    <citation type="submission" date="2022-06" db="EMBL/GenBank/DDBJ databases">
        <title>Draft genome sequence of Burkholderia glumae strain GR20004 isolated from rice panicle showing bacterial panicle blight.</title>
        <authorList>
            <person name="Choi S.Y."/>
            <person name="Lee Y.H."/>
        </authorList>
    </citation>
    <scope>NUCLEOTIDE SEQUENCE</scope>
    <source>
        <strain evidence="2">GR20004</strain>
    </source>
</reference>